<dbReference type="Pfam" id="PF06182">
    <property type="entry name" value="ABC2_membrane_6"/>
    <property type="match status" value="1"/>
</dbReference>
<feature type="transmembrane region" description="Helical" evidence="1">
    <location>
        <begin position="204"/>
        <end position="224"/>
    </location>
</feature>
<dbReference type="RefSeq" id="WP_015925937.1">
    <property type="nucleotide sequence ID" value="NC_011898.1"/>
</dbReference>
<keyword evidence="1" id="KW-1133">Transmembrane helix</keyword>
<evidence type="ECO:0000313" key="2">
    <source>
        <dbReference type="EMBL" id="ACL76848.1"/>
    </source>
</evidence>
<evidence type="ECO:0000313" key="3">
    <source>
        <dbReference type="Proteomes" id="UP000001349"/>
    </source>
</evidence>
<dbReference type="Proteomes" id="UP000001349">
    <property type="component" value="Chromosome"/>
</dbReference>
<dbReference type="PANTHER" id="PTHR36833:SF1">
    <property type="entry name" value="INTEGRAL MEMBRANE TRANSPORT PROTEIN"/>
    <property type="match status" value="1"/>
</dbReference>
<dbReference type="OrthoDB" id="9788195at2"/>
<keyword evidence="1" id="KW-0472">Membrane</keyword>
<gene>
    <name evidence="2" type="ordered locus">Ccel_2520</name>
</gene>
<dbReference type="HOGENOM" id="CLU_071040_1_0_9"/>
<dbReference type="PANTHER" id="PTHR36833">
    <property type="entry name" value="SLR0610 PROTEIN-RELATED"/>
    <property type="match status" value="1"/>
</dbReference>
<dbReference type="STRING" id="394503.Ccel_2520"/>
<name>B8I683_RUMCH</name>
<organism evidence="2 3">
    <name type="scientific">Ruminiclostridium cellulolyticum (strain ATCC 35319 / DSM 5812 / JCM 6584 / H10)</name>
    <name type="common">Clostridium cellulolyticum</name>
    <dbReference type="NCBI Taxonomy" id="394503"/>
    <lineage>
        <taxon>Bacteria</taxon>
        <taxon>Bacillati</taxon>
        <taxon>Bacillota</taxon>
        <taxon>Clostridia</taxon>
        <taxon>Eubacteriales</taxon>
        <taxon>Oscillospiraceae</taxon>
        <taxon>Ruminiclostridium</taxon>
    </lineage>
</organism>
<feature type="transmembrane region" description="Helical" evidence="1">
    <location>
        <begin position="36"/>
        <end position="59"/>
    </location>
</feature>
<dbReference type="eggNOG" id="COG3694">
    <property type="taxonomic scope" value="Bacteria"/>
</dbReference>
<feature type="transmembrane region" description="Helical" evidence="1">
    <location>
        <begin position="71"/>
        <end position="90"/>
    </location>
</feature>
<sequence>MKEKALYSPLEMLVLLMKYAKLSIKSILEYKFDRVFITIAIFCREMISVVVMFLILTRFVRIKGWEYNQMFFLYSFLFLSYSVFVLFFAGMRDFDNMIYSGEFDRFLTRPLGLMYQIIASKIDLSAALGHGIVGIILFVNTAFSVGINWNIKNIIYYIVILLTGAVIQASIFLFSACFSFWTYKVDNLRNLIFFNARRISGYPLSFYPGIIQKLLMFVVPFAFVNFFPAQYFLRKSEMSSYWNGFLYMTPVVAVIMFLLVYAFWKKGVSRYSSTGTAMN</sequence>
<feature type="transmembrane region" description="Helical" evidence="1">
    <location>
        <begin position="155"/>
        <end position="183"/>
    </location>
</feature>
<evidence type="ECO:0000256" key="1">
    <source>
        <dbReference type="SAM" id="Phobius"/>
    </source>
</evidence>
<reference evidence="2 3" key="1">
    <citation type="submission" date="2009-01" db="EMBL/GenBank/DDBJ databases">
        <title>Complete sequence of Clostridium cellulolyticum H10.</title>
        <authorList>
            <consortium name="US DOE Joint Genome Institute"/>
            <person name="Lucas S."/>
            <person name="Copeland A."/>
            <person name="Lapidus A."/>
            <person name="Glavina del Rio T."/>
            <person name="Dalin E."/>
            <person name="Tice H."/>
            <person name="Bruce D."/>
            <person name="Goodwin L."/>
            <person name="Pitluck S."/>
            <person name="Chertkov O."/>
            <person name="Saunders E."/>
            <person name="Brettin T."/>
            <person name="Detter J.C."/>
            <person name="Han C."/>
            <person name="Larimer F."/>
            <person name="Land M."/>
            <person name="Hauser L."/>
            <person name="Kyrpides N."/>
            <person name="Ivanova N."/>
            <person name="Zhou J."/>
            <person name="Richardson P."/>
        </authorList>
    </citation>
    <scope>NUCLEOTIDE SEQUENCE [LARGE SCALE GENOMIC DNA]</scope>
    <source>
        <strain evidence="3">ATCC 35319 / DSM 5812 / JCM 6584 / H10</strain>
    </source>
</reference>
<dbReference type="InterPro" id="IPR010390">
    <property type="entry name" value="ABC-2_transporter-like"/>
</dbReference>
<dbReference type="KEGG" id="cce:Ccel_2520"/>
<keyword evidence="1" id="KW-0812">Transmembrane</keyword>
<dbReference type="EMBL" id="CP001348">
    <property type="protein sequence ID" value="ACL76848.1"/>
    <property type="molecule type" value="Genomic_DNA"/>
</dbReference>
<keyword evidence="3" id="KW-1185">Reference proteome</keyword>
<protein>
    <recommendedName>
        <fullName evidence="4">ABC transporter permease protein</fullName>
    </recommendedName>
</protein>
<feature type="transmembrane region" description="Helical" evidence="1">
    <location>
        <begin position="124"/>
        <end position="149"/>
    </location>
</feature>
<proteinExistence type="predicted"/>
<accession>B8I683</accession>
<dbReference type="AlphaFoldDB" id="B8I683"/>
<feature type="transmembrane region" description="Helical" evidence="1">
    <location>
        <begin position="244"/>
        <end position="264"/>
    </location>
</feature>
<evidence type="ECO:0008006" key="4">
    <source>
        <dbReference type="Google" id="ProtNLM"/>
    </source>
</evidence>